<proteinExistence type="predicted"/>
<keyword evidence="2" id="KW-1185">Reference proteome</keyword>
<dbReference type="AlphaFoldDB" id="A0A3A5M932"/>
<dbReference type="PANTHER" id="PTHR37694:SF1">
    <property type="entry name" value="SLR8022 PROTEIN"/>
    <property type="match status" value="1"/>
</dbReference>
<dbReference type="Proteomes" id="UP000272560">
    <property type="component" value="Unassembled WGS sequence"/>
</dbReference>
<name>A0A3A5M932_9MICC</name>
<evidence type="ECO:0000313" key="1">
    <source>
        <dbReference type="EMBL" id="RJT75114.1"/>
    </source>
</evidence>
<accession>A0A3A5M932</accession>
<reference evidence="1 2" key="1">
    <citation type="submission" date="2018-09" db="EMBL/GenBank/DDBJ databases">
        <title>Novel species of Arthrobacter.</title>
        <authorList>
            <person name="Liu Q."/>
            <person name="Xin Y.-H."/>
        </authorList>
    </citation>
    <scope>NUCLEOTIDE SEQUENCE [LARGE SCALE GENOMIC DNA]</scope>
    <source>
        <strain evidence="1 2">Hz2</strain>
    </source>
</reference>
<dbReference type="InterPro" id="IPR011051">
    <property type="entry name" value="RmlC_Cupin_sf"/>
</dbReference>
<dbReference type="Gene3D" id="2.60.120.10">
    <property type="entry name" value="Jelly Rolls"/>
    <property type="match status" value="1"/>
</dbReference>
<dbReference type="RefSeq" id="WP_120150719.1">
    <property type="nucleotide sequence ID" value="NZ_QZVT01000017.1"/>
</dbReference>
<evidence type="ECO:0000313" key="2">
    <source>
        <dbReference type="Proteomes" id="UP000272560"/>
    </source>
</evidence>
<gene>
    <name evidence="1" type="ORF">D6T63_18175</name>
</gene>
<organism evidence="1 2">
    <name type="scientific">Arthrobacter cheniae</name>
    <dbReference type="NCBI Taxonomy" id="1258888"/>
    <lineage>
        <taxon>Bacteria</taxon>
        <taxon>Bacillati</taxon>
        <taxon>Actinomycetota</taxon>
        <taxon>Actinomycetes</taxon>
        <taxon>Micrococcales</taxon>
        <taxon>Micrococcaceae</taxon>
        <taxon>Arthrobacter</taxon>
    </lineage>
</organism>
<protein>
    <submittedName>
        <fullName evidence="1">Cupin</fullName>
    </submittedName>
</protein>
<dbReference type="OrthoDB" id="5190473at2"/>
<dbReference type="EMBL" id="QZVT01000017">
    <property type="protein sequence ID" value="RJT75114.1"/>
    <property type="molecule type" value="Genomic_DNA"/>
</dbReference>
<comment type="caution">
    <text evidence="1">The sequence shown here is derived from an EMBL/GenBank/DDBJ whole genome shotgun (WGS) entry which is preliminary data.</text>
</comment>
<dbReference type="InterPro" id="IPR014710">
    <property type="entry name" value="RmlC-like_jellyroll"/>
</dbReference>
<sequence length="120" mass="12764">MPIVETVAKNVLKEASSNDKGRSAELVIHDGPLRQTVLGLTSGQVLAEHNSPPAASMYLLQGRVRVTGQDQSEVVAGEIVVLTHVRHGVEALEDSVFLLTTVTSQAGDSYGNSPNHEQHA</sequence>
<dbReference type="SUPFAM" id="SSF51182">
    <property type="entry name" value="RmlC-like cupins"/>
    <property type="match status" value="1"/>
</dbReference>
<dbReference type="PANTHER" id="PTHR37694">
    <property type="entry name" value="SLR8022 PROTEIN"/>
    <property type="match status" value="1"/>
</dbReference>